<dbReference type="PANTHER" id="PTHR47691:SF3">
    <property type="entry name" value="HTH-TYPE TRANSCRIPTIONAL REGULATOR RV0890C-RELATED"/>
    <property type="match status" value="1"/>
</dbReference>
<dbReference type="Pfam" id="PF13191">
    <property type="entry name" value="AAA_16"/>
    <property type="match status" value="1"/>
</dbReference>
<dbReference type="EMBL" id="QUMQ01000001">
    <property type="protein sequence ID" value="REF99475.1"/>
    <property type="molecule type" value="Genomic_DNA"/>
</dbReference>
<keyword evidence="1" id="KW-0802">TPR repeat</keyword>
<dbReference type="SMART" id="SM00530">
    <property type="entry name" value="HTH_XRE"/>
    <property type="match status" value="1"/>
</dbReference>
<keyword evidence="4" id="KW-1185">Reference proteome</keyword>
<feature type="domain" description="HTH cro/C1-type" evidence="2">
    <location>
        <begin position="6"/>
        <end position="61"/>
    </location>
</feature>
<comment type="caution">
    <text evidence="3">The sequence shown here is derived from an EMBL/GenBank/DDBJ whole genome shotgun (WGS) entry which is preliminary data.</text>
</comment>
<dbReference type="SMART" id="SM00028">
    <property type="entry name" value="TPR"/>
    <property type="match status" value="3"/>
</dbReference>
<dbReference type="Gene3D" id="1.25.40.10">
    <property type="entry name" value="Tetratricopeptide repeat domain"/>
    <property type="match status" value="1"/>
</dbReference>
<dbReference type="Gene3D" id="3.40.50.300">
    <property type="entry name" value="P-loop containing nucleotide triphosphate hydrolases"/>
    <property type="match status" value="1"/>
</dbReference>
<dbReference type="Gene3D" id="1.10.260.40">
    <property type="entry name" value="lambda repressor-like DNA-binding domains"/>
    <property type="match status" value="1"/>
</dbReference>
<dbReference type="GO" id="GO:0003677">
    <property type="term" value="F:DNA binding"/>
    <property type="evidence" value="ECO:0007669"/>
    <property type="project" value="InterPro"/>
</dbReference>
<evidence type="ECO:0000313" key="3">
    <source>
        <dbReference type="EMBL" id="REF99475.1"/>
    </source>
</evidence>
<dbReference type="InterPro" id="IPR010982">
    <property type="entry name" value="Lambda_DNA-bd_dom_sf"/>
</dbReference>
<accession>A0A3D9ZQG2</accession>
<dbReference type="PROSITE" id="PS50943">
    <property type="entry name" value="HTH_CROC1"/>
    <property type="match status" value="1"/>
</dbReference>
<dbReference type="InterPro" id="IPR027417">
    <property type="entry name" value="P-loop_NTPase"/>
</dbReference>
<gene>
    <name evidence="3" type="ORF">DFJ67_5511</name>
</gene>
<protein>
    <submittedName>
        <fullName evidence="3">NB-ARC domain-containing protein</fullName>
    </submittedName>
</protein>
<dbReference type="SUPFAM" id="SSF48452">
    <property type="entry name" value="TPR-like"/>
    <property type="match status" value="1"/>
</dbReference>
<dbReference type="PRINTS" id="PR00364">
    <property type="entry name" value="DISEASERSIST"/>
</dbReference>
<sequence length="607" mass="64795">MFGDVLRRYRRQLGLTQDELATLAGVNVRSIGKLEAGRIAAPRSATVRLLADAFGLSGVDRERFHAAAAPTPLARPAAAGFVGRADALRQLTALLEAGGPRSMPIVAIAGAAGVGKTALMLHWAHRVRRRFADDQLYVNLHGSGPTEAMSAVEALSGLLGALGVPPHRVPSEPAAQTALYRSLLADRRMLVLLDNARDAEQVRPLLPGASGCMALVTSRDPLPGLVAADSAEPMTLEGLSRAESIKLLGADLVGDPIAMELIVERCAGLPLSLEIVAAGPPAALADLAGSGGAVIDWAYRRLGPDAARLFRLIGTHPGGDLTAPVAASMAGLPVTRTRALLTELTDAHLMTESVAGRFTCHDLLRAYAAGVDGDDDRREATLRLIDHYLHTAYAAARLLQPRRGMIALDPPQPATTPESLVDADQALAWFIAERAALLAGVSHAARQGLDSRTWQLAWTLEPFLSGHGFWHDWAGSQSTALAAARRSGDLAAQAHAHRSIGRALMRLGLDQEALRHLNQAIELSRRYGDRNGQARTHHTIAQLHDRHGAHDEALRHSERALRLYEAAGQPLGQARSLNAIGWRHALRGHYRRAIEHCTQALGVLLSG</sequence>
<dbReference type="PANTHER" id="PTHR47691">
    <property type="entry name" value="REGULATOR-RELATED"/>
    <property type="match status" value="1"/>
</dbReference>
<dbReference type="SUPFAM" id="SSF52540">
    <property type="entry name" value="P-loop containing nucleoside triphosphate hydrolases"/>
    <property type="match status" value="1"/>
</dbReference>
<dbReference type="SUPFAM" id="SSF47413">
    <property type="entry name" value="lambda repressor-like DNA-binding domains"/>
    <property type="match status" value="1"/>
</dbReference>
<dbReference type="InterPro" id="IPR011990">
    <property type="entry name" value="TPR-like_helical_dom_sf"/>
</dbReference>
<evidence type="ECO:0000313" key="4">
    <source>
        <dbReference type="Proteomes" id="UP000256913"/>
    </source>
</evidence>
<feature type="repeat" description="TPR" evidence="1">
    <location>
        <begin position="494"/>
        <end position="527"/>
    </location>
</feature>
<dbReference type="PROSITE" id="PS50005">
    <property type="entry name" value="TPR"/>
    <property type="match status" value="1"/>
</dbReference>
<dbReference type="InterPro" id="IPR041664">
    <property type="entry name" value="AAA_16"/>
</dbReference>
<dbReference type="Proteomes" id="UP000256913">
    <property type="component" value="Unassembled WGS sequence"/>
</dbReference>
<dbReference type="AlphaFoldDB" id="A0A3D9ZQG2"/>
<evidence type="ECO:0000259" key="2">
    <source>
        <dbReference type="PROSITE" id="PS50943"/>
    </source>
</evidence>
<dbReference type="Pfam" id="PF13560">
    <property type="entry name" value="HTH_31"/>
    <property type="match status" value="1"/>
</dbReference>
<dbReference type="CDD" id="cd00093">
    <property type="entry name" value="HTH_XRE"/>
    <property type="match status" value="1"/>
</dbReference>
<evidence type="ECO:0000256" key="1">
    <source>
        <dbReference type="PROSITE-ProRule" id="PRU00339"/>
    </source>
</evidence>
<dbReference type="InterPro" id="IPR019734">
    <property type="entry name" value="TPR_rpt"/>
</dbReference>
<dbReference type="OrthoDB" id="7628974at2"/>
<reference evidence="3 4" key="1">
    <citation type="submission" date="2018-08" db="EMBL/GenBank/DDBJ databases">
        <title>Sequencing the genomes of 1000 actinobacteria strains.</title>
        <authorList>
            <person name="Klenk H.-P."/>
        </authorList>
    </citation>
    <scope>NUCLEOTIDE SEQUENCE [LARGE SCALE GENOMIC DNA]</scope>
    <source>
        <strain evidence="3 4">DSM 44099</strain>
    </source>
</reference>
<proteinExistence type="predicted"/>
<dbReference type="RefSeq" id="WP_116070646.1">
    <property type="nucleotide sequence ID" value="NZ_BONB01000023.1"/>
</dbReference>
<dbReference type="Pfam" id="PF13424">
    <property type="entry name" value="TPR_12"/>
    <property type="match status" value="1"/>
</dbReference>
<dbReference type="InterPro" id="IPR001387">
    <property type="entry name" value="Cro/C1-type_HTH"/>
</dbReference>
<name>A0A3D9ZQG2_9ACTN</name>
<organism evidence="3 4">
    <name type="scientific">Asanoa ferruginea</name>
    <dbReference type="NCBI Taxonomy" id="53367"/>
    <lineage>
        <taxon>Bacteria</taxon>
        <taxon>Bacillati</taxon>
        <taxon>Actinomycetota</taxon>
        <taxon>Actinomycetes</taxon>
        <taxon>Micromonosporales</taxon>
        <taxon>Micromonosporaceae</taxon>
        <taxon>Asanoa</taxon>
    </lineage>
</organism>